<sequence length="94" mass="9956">MIAVGTAHPDTLSTSWVVASKLCGMFFPAWALVLGVSNQKLAETCFLDHQLCKTPAIRANEVARGPVAPSVITSFTNRLYSFVSPLSNGGGSMI</sequence>
<name>A0A0C3QP03_9AGAM</name>
<gene>
    <name evidence="1" type="ORF">M407DRAFT_242420</name>
</gene>
<keyword evidence="2" id="KW-1185">Reference proteome</keyword>
<dbReference type="EMBL" id="KN822977">
    <property type="protein sequence ID" value="KIO29896.1"/>
    <property type="molecule type" value="Genomic_DNA"/>
</dbReference>
<dbReference type="Proteomes" id="UP000054248">
    <property type="component" value="Unassembled WGS sequence"/>
</dbReference>
<dbReference type="AlphaFoldDB" id="A0A0C3QP03"/>
<dbReference type="OrthoDB" id="3264879at2759"/>
<proteinExistence type="predicted"/>
<organism evidence="1 2">
    <name type="scientific">Tulasnella calospora MUT 4182</name>
    <dbReference type="NCBI Taxonomy" id="1051891"/>
    <lineage>
        <taxon>Eukaryota</taxon>
        <taxon>Fungi</taxon>
        <taxon>Dikarya</taxon>
        <taxon>Basidiomycota</taxon>
        <taxon>Agaricomycotina</taxon>
        <taxon>Agaricomycetes</taxon>
        <taxon>Cantharellales</taxon>
        <taxon>Tulasnellaceae</taxon>
        <taxon>Tulasnella</taxon>
    </lineage>
</organism>
<evidence type="ECO:0000313" key="2">
    <source>
        <dbReference type="Proteomes" id="UP000054248"/>
    </source>
</evidence>
<reference evidence="1 2" key="1">
    <citation type="submission" date="2014-04" db="EMBL/GenBank/DDBJ databases">
        <authorList>
            <consortium name="DOE Joint Genome Institute"/>
            <person name="Kuo A."/>
            <person name="Girlanda M."/>
            <person name="Perotto S."/>
            <person name="Kohler A."/>
            <person name="Nagy L.G."/>
            <person name="Floudas D."/>
            <person name="Copeland A."/>
            <person name="Barry K.W."/>
            <person name="Cichocki N."/>
            <person name="Veneault-Fourrey C."/>
            <person name="LaButti K."/>
            <person name="Lindquist E.A."/>
            <person name="Lipzen A."/>
            <person name="Lundell T."/>
            <person name="Morin E."/>
            <person name="Murat C."/>
            <person name="Sun H."/>
            <person name="Tunlid A."/>
            <person name="Henrissat B."/>
            <person name="Grigoriev I.V."/>
            <person name="Hibbett D.S."/>
            <person name="Martin F."/>
            <person name="Nordberg H.P."/>
            <person name="Cantor M.N."/>
            <person name="Hua S.X."/>
        </authorList>
    </citation>
    <scope>NUCLEOTIDE SEQUENCE [LARGE SCALE GENOMIC DNA]</scope>
    <source>
        <strain evidence="1 2">MUT 4182</strain>
    </source>
</reference>
<reference evidence="2" key="2">
    <citation type="submission" date="2015-01" db="EMBL/GenBank/DDBJ databases">
        <title>Evolutionary Origins and Diversification of the Mycorrhizal Mutualists.</title>
        <authorList>
            <consortium name="DOE Joint Genome Institute"/>
            <consortium name="Mycorrhizal Genomics Consortium"/>
            <person name="Kohler A."/>
            <person name="Kuo A."/>
            <person name="Nagy L.G."/>
            <person name="Floudas D."/>
            <person name="Copeland A."/>
            <person name="Barry K.W."/>
            <person name="Cichocki N."/>
            <person name="Veneault-Fourrey C."/>
            <person name="LaButti K."/>
            <person name="Lindquist E.A."/>
            <person name="Lipzen A."/>
            <person name="Lundell T."/>
            <person name="Morin E."/>
            <person name="Murat C."/>
            <person name="Riley R."/>
            <person name="Ohm R."/>
            <person name="Sun H."/>
            <person name="Tunlid A."/>
            <person name="Henrissat B."/>
            <person name="Grigoriev I.V."/>
            <person name="Hibbett D.S."/>
            <person name="Martin F."/>
        </authorList>
    </citation>
    <scope>NUCLEOTIDE SEQUENCE [LARGE SCALE GENOMIC DNA]</scope>
    <source>
        <strain evidence="2">MUT 4182</strain>
    </source>
</reference>
<dbReference type="HOGENOM" id="CLU_2387786_0_0_1"/>
<protein>
    <submittedName>
        <fullName evidence="1">Uncharacterized protein</fullName>
    </submittedName>
</protein>
<accession>A0A0C3QP03</accession>
<evidence type="ECO:0000313" key="1">
    <source>
        <dbReference type="EMBL" id="KIO29896.1"/>
    </source>
</evidence>